<reference evidence="3" key="1">
    <citation type="submission" date="2017-09" db="EMBL/GenBank/DDBJ databases">
        <title>Depth-based differentiation of microbial function through sediment-hosted aquifers and enrichment of novel symbionts in the deep terrestrial subsurface.</title>
        <authorList>
            <person name="Probst A.J."/>
            <person name="Ladd B."/>
            <person name="Jarett J.K."/>
            <person name="Geller-Mcgrath D.E."/>
            <person name="Sieber C.M.K."/>
            <person name="Emerson J.B."/>
            <person name="Anantharaman K."/>
            <person name="Thomas B.C."/>
            <person name="Malmstrom R."/>
            <person name="Stieglmeier M."/>
            <person name="Klingl A."/>
            <person name="Woyke T."/>
            <person name="Ryan C.M."/>
            <person name="Banfield J.F."/>
        </authorList>
    </citation>
    <scope>NUCLEOTIDE SEQUENCE [LARGE SCALE GENOMIC DNA]</scope>
</reference>
<evidence type="ECO:0000259" key="1">
    <source>
        <dbReference type="Pfam" id="PF08486"/>
    </source>
</evidence>
<protein>
    <recommendedName>
        <fullName evidence="1">Sporulation stage II protein D amidase enhancer LytB N-terminal domain-containing protein</fullName>
    </recommendedName>
</protein>
<organism evidence="2 3">
    <name type="scientific">Candidatus Roizmanbacteria bacterium CG10_big_fil_rev_8_21_14_0_10_39_6</name>
    <dbReference type="NCBI Taxonomy" id="1974853"/>
    <lineage>
        <taxon>Bacteria</taxon>
        <taxon>Candidatus Roizmaniibacteriota</taxon>
    </lineage>
</organism>
<evidence type="ECO:0000313" key="2">
    <source>
        <dbReference type="EMBL" id="PJE63220.1"/>
    </source>
</evidence>
<name>A0A2M8KTL3_9BACT</name>
<dbReference type="InterPro" id="IPR013693">
    <property type="entry name" value="SpoIID/LytB_N"/>
</dbReference>
<accession>A0A2M8KTL3</accession>
<feature type="non-terminal residue" evidence="2">
    <location>
        <position position="1"/>
    </location>
</feature>
<dbReference type="Proteomes" id="UP000229554">
    <property type="component" value="Unassembled WGS sequence"/>
</dbReference>
<feature type="domain" description="Sporulation stage II protein D amidase enhancer LytB N-terminal" evidence="1">
    <location>
        <begin position="177"/>
        <end position="265"/>
    </location>
</feature>
<dbReference type="AlphaFoldDB" id="A0A2M8KTL3"/>
<gene>
    <name evidence="2" type="ORF">COU88_00715</name>
</gene>
<sequence length="288" mass="32778">PKEVGNYQLGIAVKTGQQVLQDDSVIIDVHVTQNAPLNYKEVIFNSDQQQSDSINTDIAPSSLWLSSEPRIRVGMELPMDYVQFKSLDFDYRLVADGRIIADVPAGRLVVLSFDGIYYTVKANDIEYIDIYPPRLEPTNDEHAIFELINFDRYVKWKGPDNFNKYRGAFEYRQGIVDKKMYAVNDLLLEDYVAGIGETSNLAPKEYIRALLTAARTYAYKSLGKYPFFDVLGNTYDQLYLGYVSEVLMPQVAQSARDTRGYLVTYDNQIVITPYFANSAGNTKTWKSV</sequence>
<proteinExistence type="predicted"/>
<feature type="non-terminal residue" evidence="2">
    <location>
        <position position="288"/>
    </location>
</feature>
<comment type="caution">
    <text evidence="2">The sequence shown here is derived from an EMBL/GenBank/DDBJ whole genome shotgun (WGS) entry which is preliminary data.</text>
</comment>
<dbReference type="EMBL" id="PFED01000030">
    <property type="protein sequence ID" value="PJE63220.1"/>
    <property type="molecule type" value="Genomic_DNA"/>
</dbReference>
<evidence type="ECO:0000313" key="3">
    <source>
        <dbReference type="Proteomes" id="UP000229554"/>
    </source>
</evidence>
<dbReference type="Pfam" id="PF08486">
    <property type="entry name" value="SpoIID"/>
    <property type="match status" value="1"/>
</dbReference>